<comment type="caution">
    <text evidence="1">The sequence shown here is derived from an EMBL/GenBank/DDBJ whole genome shotgun (WGS) entry which is preliminary data.</text>
</comment>
<protein>
    <submittedName>
        <fullName evidence="1">Uncharacterized protein</fullName>
    </submittedName>
</protein>
<name>A0A4Z1H434_9HELO</name>
<evidence type="ECO:0000313" key="2">
    <source>
        <dbReference type="Proteomes" id="UP000297452"/>
    </source>
</evidence>
<dbReference type="Proteomes" id="UP000297452">
    <property type="component" value="Unassembled WGS sequence"/>
</dbReference>
<accession>A0A4Z1H434</accession>
<keyword evidence="2" id="KW-1185">Reference proteome</keyword>
<proteinExistence type="predicted"/>
<dbReference type="AlphaFoldDB" id="A0A4Z1H434"/>
<reference evidence="1 2" key="1">
    <citation type="submission" date="2017-12" db="EMBL/GenBank/DDBJ databases">
        <title>Comparative genomics of Botrytis spp.</title>
        <authorList>
            <person name="Valero-Jimenez C.A."/>
            <person name="Tapia P."/>
            <person name="Veloso J."/>
            <person name="Silva-Moreno E."/>
            <person name="Staats M."/>
            <person name="Valdes J.H."/>
            <person name="Van Kan J.A.L."/>
        </authorList>
    </citation>
    <scope>NUCLEOTIDE SEQUENCE [LARGE SCALE GENOMIC DNA]</scope>
    <source>
        <strain evidence="1 2">MUCL2120</strain>
    </source>
</reference>
<evidence type="ECO:0000313" key="1">
    <source>
        <dbReference type="EMBL" id="TGO43886.1"/>
    </source>
</evidence>
<gene>
    <name evidence="1" type="ORF">BOTNAR_1125g00020</name>
</gene>
<dbReference type="EMBL" id="PQXJ01001120">
    <property type="protein sequence ID" value="TGO43886.1"/>
    <property type="molecule type" value="Genomic_DNA"/>
</dbReference>
<sequence length="80" mass="8822">MLLRRSSDTIAGDPFLLSIAFVSVLSGTDDILPLPKSPVLRKSLWAFGRILEILNVFDGADVQYQDEIQFRGSNSRSGIP</sequence>
<organism evidence="1 2">
    <name type="scientific">Botryotinia narcissicola</name>
    <dbReference type="NCBI Taxonomy" id="278944"/>
    <lineage>
        <taxon>Eukaryota</taxon>
        <taxon>Fungi</taxon>
        <taxon>Dikarya</taxon>
        <taxon>Ascomycota</taxon>
        <taxon>Pezizomycotina</taxon>
        <taxon>Leotiomycetes</taxon>
        <taxon>Helotiales</taxon>
        <taxon>Sclerotiniaceae</taxon>
        <taxon>Botryotinia</taxon>
    </lineage>
</organism>